<evidence type="ECO:0000256" key="1">
    <source>
        <dbReference type="SAM" id="MobiDB-lite"/>
    </source>
</evidence>
<feature type="region of interest" description="Disordered" evidence="1">
    <location>
        <begin position="187"/>
        <end position="207"/>
    </location>
</feature>
<keyword evidence="3" id="KW-1185">Reference proteome</keyword>
<dbReference type="Proteomes" id="UP001642406">
    <property type="component" value="Unassembled WGS sequence"/>
</dbReference>
<proteinExistence type="predicted"/>
<gene>
    <name evidence="2" type="ORF">SBRCBS47491_009552</name>
</gene>
<comment type="caution">
    <text evidence="2">The sequence shown here is derived from an EMBL/GenBank/DDBJ whole genome shotgun (WGS) entry which is preliminary data.</text>
</comment>
<feature type="region of interest" description="Disordered" evidence="1">
    <location>
        <begin position="1"/>
        <end position="29"/>
    </location>
</feature>
<accession>A0ABP0CY45</accession>
<reference evidence="2 3" key="1">
    <citation type="submission" date="2024-01" db="EMBL/GenBank/DDBJ databases">
        <authorList>
            <person name="Allen C."/>
            <person name="Tagirdzhanova G."/>
        </authorList>
    </citation>
    <scope>NUCLEOTIDE SEQUENCE [LARGE SCALE GENOMIC DNA]</scope>
</reference>
<dbReference type="EMBL" id="CAWUHC010000154">
    <property type="protein sequence ID" value="CAK7236191.1"/>
    <property type="molecule type" value="Genomic_DNA"/>
</dbReference>
<sequence length="369" mass="39771">MPASVTDSDDTFIGTIKSEGNTEIDDPLDPTAVTNTQRDEMTGHWVKSVFKYGPTDWLNCTFIDEDAAGAKVFNAQRNCNYSANGEVNPMARDDMTELTADRQRLPTLLRVTDMGRGQRRSLMGMMAGADGRLRLGAAFRSQHGDGGPMEPTGALYNLRMKILCNFAQQCRDAEHSAAAAPDVPPIDTAAASATSPIPGQPGRSTTAAPCPPVPVPVSVASLTPSPPPATTAMDATMIPPTPSSTTAKVIPLCRRCARGADFVMREQHGRLFLETVLLPLSERGTYSDMLVHVNTCVAERIFAESGMGTSGGMVGLGNGSTFPWHDIKTMPIYEDYQGALTLATHRQRVLSMLPMATDKYGLLYSEKRK</sequence>
<evidence type="ECO:0000313" key="2">
    <source>
        <dbReference type="EMBL" id="CAK7236191.1"/>
    </source>
</evidence>
<evidence type="ECO:0000313" key="3">
    <source>
        <dbReference type="Proteomes" id="UP001642406"/>
    </source>
</evidence>
<protein>
    <submittedName>
        <fullName evidence="2">Uncharacterized protein</fullName>
    </submittedName>
</protein>
<organism evidence="2 3">
    <name type="scientific">Sporothrix bragantina</name>
    <dbReference type="NCBI Taxonomy" id="671064"/>
    <lineage>
        <taxon>Eukaryota</taxon>
        <taxon>Fungi</taxon>
        <taxon>Dikarya</taxon>
        <taxon>Ascomycota</taxon>
        <taxon>Pezizomycotina</taxon>
        <taxon>Sordariomycetes</taxon>
        <taxon>Sordariomycetidae</taxon>
        <taxon>Ophiostomatales</taxon>
        <taxon>Ophiostomataceae</taxon>
        <taxon>Sporothrix</taxon>
    </lineage>
</organism>
<name>A0ABP0CY45_9PEZI</name>